<sequence length="356" mass="38923">MIVTKEAKGRASGRASASPRAGTKKARKQRQRQCQYGRDYKAAKPLAPAAGLPTHSAGVRTAKTCQKSNIARLITSIIVDRHRCVVALPERVEDAFKTGKPMPGRERHEAGPRHEATFVAAGGRLMPDGATWDTIESQEDAKRAAEAFWLACHTCDVDDLQRLYPDPSIRARVAQRLGTAILPRGHELAFCDLRVLSRESDAMPGVSGATSAFSPSSPSSGDVAARRRRYASVRRSVVELGQTLASRWQESHGGGRRCELTRVLGEVLYEPQARDRAGGTPIRTGDQARTSVPKCLLMVSLAKSHLYERTTLHALRFANAARIGGAASNFSVEQGTKFLREQAFLLDMIDQTRRQA</sequence>
<dbReference type="Proteomes" id="UP000660262">
    <property type="component" value="Unassembled WGS sequence"/>
</dbReference>
<feature type="compositionally biased region" description="Low complexity" evidence="1">
    <location>
        <begin position="10"/>
        <end position="21"/>
    </location>
</feature>
<gene>
    <name evidence="2" type="ORF">PPROV_000267200</name>
</gene>
<evidence type="ECO:0000313" key="3">
    <source>
        <dbReference type="Proteomes" id="UP000660262"/>
    </source>
</evidence>
<dbReference type="EMBL" id="BNJQ01000006">
    <property type="protein sequence ID" value="GHP03918.1"/>
    <property type="molecule type" value="Genomic_DNA"/>
</dbReference>
<comment type="caution">
    <text evidence="2">The sequence shown here is derived from an EMBL/GenBank/DDBJ whole genome shotgun (WGS) entry which is preliminary data.</text>
</comment>
<protein>
    <submittedName>
        <fullName evidence="2">Uncharacterized protein</fullName>
    </submittedName>
</protein>
<feature type="region of interest" description="Disordered" evidence="1">
    <location>
        <begin position="1"/>
        <end position="36"/>
    </location>
</feature>
<name>A0A830HB16_9CHLO</name>
<accession>A0A830HB16</accession>
<dbReference type="AlphaFoldDB" id="A0A830HB16"/>
<evidence type="ECO:0000256" key="1">
    <source>
        <dbReference type="SAM" id="MobiDB-lite"/>
    </source>
</evidence>
<feature type="compositionally biased region" description="Low complexity" evidence="1">
    <location>
        <begin position="207"/>
        <end position="223"/>
    </location>
</feature>
<reference evidence="2" key="1">
    <citation type="submission" date="2020-10" db="EMBL/GenBank/DDBJ databases">
        <title>Unveiling of a novel bifunctional photoreceptor, Dualchrome1, isolated from a cosmopolitan green alga.</title>
        <authorList>
            <person name="Suzuki S."/>
            <person name="Kawachi M."/>
        </authorList>
    </citation>
    <scope>NUCLEOTIDE SEQUENCE</scope>
    <source>
        <strain evidence="2">NIES 2893</strain>
    </source>
</reference>
<feature type="compositionally biased region" description="Basic residues" evidence="1">
    <location>
        <begin position="22"/>
        <end position="31"/>
    </location>
</feature>
<feature type="region of interest" description="Disordered" evidence="1">
    <location>
        <begin position="206"/>
        <end position="225"/>
    </location>
</feature>
<organism evidence="2 3">
    <name type="scientific">Pycnococcus provasolii</name>
    <dbReference type="NCBI Taxonomy" id="41880"/>
    <lineage>
        <taxon>Eukaryota</taxon>
        <taxon>Viridiplantae</taxon>
        <taxon>Chlorophyta</taxon>
        <taxon>Pseudoscourfieldiophyceae</taxon>
        <taxon>Pseudoscourfieldiales</taxon>
        <taxon>Pycnococcaceae</taxon>
        <taxon>Pycnococcus</taxon>
    </lineage>
</organism>
<evidence type="ECO:0000313" key="2">
    <source>
        <dbReference type="EMBL" id="GHP03918.1"/>
    </source>
</evidence>
<keyword evidence="3" id="KW-1185">Reference proteome</keyword>
<proteinExistence type="predicted"/>